<feature type="domain" description="DUF5808" evidence="2">
    <location>
        <begin position="323"/>
        <end position="348"/>
    </location>
</feature>
<dbReference type="STRING" id="1763538.LPB68_08940"/>
<dbReference type="Pfam" id="PF19124">
    <property type="entry name" value="DUF5808"/>
    <property type="match status" value="1"/>
</dbReference>
<name>A0A167AIA9_9BACL</name>
<feature type="transmembrane region" description="Helical" evidence="1">
    <location>
        <begin position="6"/>
        <end position="26"/>
    </location>
</feature>
<dbReference type="Proteomes" id="UP000077134">
    <property type="component" value="Unassembled WGS sequence"/>
</dbReference>
<proteinExistence type="predicted"/>
<feature type="transmembrane region" description="Helical" evidence="1">
    <location>
        <begin position="85"/>
        <end position="103"/>
    </location>
</feature>
<evidence type="ECO:0000259" key="2">
    <source>
        <dbReference type="Pfam" id="PF19124"/>
    </source>
</evidence>
<comment type="caution">
    <text evidence="3">The sequence shown here is derived from an EMBL/GenBank/DDBJ whole genome shotgun (WGS) entry which is preliminary data.</text>
</comment>
<dbReference type="InterPro" id="IPR043831">
    <property type="entry name" value="DUF5808"/>
</dbReference>
<keyword evidence="1" id="KW-1133">Transmembrane helix</keyword>
<dbReference type="RefSeq" id="WP_068661404.1">
    <property type="nucleotide sequence ID" value="NZ_CP017770.1"/>
</dbReference>
<reference evidence="3 4" key="1">
    <citation type="submission" date="2016-02" db="EMBL/GenBank/DDBJ databases">
        <title>Paenibacillus sp. LPB0068, isolated from Crassostrea gigas.</title>
        <authorList>
            <person name="Shin S.-K."/>
            <person name="Yi H."/>
        </authorList>
    </citation>
    <scope>NUCLEOTIDE SEQUENCE [LARGE SCALE GENOMIC DNA]</scope>
    <source>
        <strain evidence="3 4">LPB0068</strain>
    </source>
</reference>
<dbReference type="EMBL" id="LSFN01000044">
    <property type="protein sequence ID" value="OAB71058.1"/>
    <property type="molecule type" value="Genomic_DNA"/>
</dbReference>
<evidence type="ECO:0000256" key="1">
    <source>
        <dbReference type="SAM" id="Phobius"/>
    </source>
</evidence>
<accession>A0A167AIA9</accession>
<dbReference type="OrthoDB" id="157646at2"/>
<protein>
    <recommendedName>
        <fullName evidence="2">DUF5808 domain-containing protein</fullName>
    </recommendedName>
</protein>
<gene>
    <name evidence="3" type="ORF">PNBC_21090</name>
</gene>
<dbReference type="PANTHER" id="PTHR37810:SF9">
    <property type="entry name" value="MEMBRANE PROTEIN"/>
    <property type="match status" value="1"/>
</dbReference>
<dbReference type="PANTHER" id="PTHR37810">
    <property type="entry name" value="IMMUNITY PROTEIN SDPI"/>
    <property type="match status" value="1"/>
</dbReference>
<feature type="transmembrane region" description="Helical" evidence="1">
    <location>
        <begin position="231"/>
        <end position="254"/>
    </location>
</feature>
<sequence length="366" mass="42043">MNWLSVLIFILMFLPIAASLIFMPYLTRDTVSFGVSISEEMYYSEPIRSLRKKYAWISAIIYILILLFFLIFIPTENSLRQEIMIGLSVGMFLVSSMILNLTFHFTMKKYKLDHPSLPASSKTMVSIDTGFRQHKLIFSNKWFILHLVITVGSALLAVKYYNQFPEIIPMKFDLQGNVIRSVDKSYVTVLGLNFMQLMMTILFMIINLSIQKSKQQLNSSNPKKSLKQNMLFRRSWSLYLIFTGLLLVILFAFIQLNMIFDLNVEIIMLVSILFTAIIIIGAAVLSFITGQSGNRIGKSSKPSNSQPANDDTYWKLGSFYYNPQDPSIWIEKRTGIGWTINFARPMSWVFLIGIPFVFIVVSLLIN</sequence>
<dbReference type="InterPro" id="IPR014574">
    <property type="entry name" value="UCP032908"/>
</dbReference>
<keyword evidence="1" id="KW-0812">Transmembrane</keyword>
<dbReference type="KEGG" id="pcx:LPB68_08940"/>
<keyword evidence="1" id="KW-0472">Membrane</keyword>
<feature type="transmembrane region" description="Helical" evidence="1">
    <location>
        <begin position="54"/>
        <end position="73"/>
    </location>
</feature>
<evidence type="ECO:0000313" key="3">
    <source>
        <dbReference type="EMBL" id="OAB71058.1"/>
    </source>
</evidence>
<dbReference type="PIRSF" id="PIRSF032908">
    <property type="entry name" value="UCP032908"/>
    <property type="match status" value="1"/>
</dbReference>
<evidence type="ECO:0000313" key="4">
    <source>
        <dbReference type="Proteomes" id="UP000077134"/>
    </source>
</evidence>
<dbReference type="GO" id="GO:0009636">
    <property type="term" value="P:response to toxic substance"/>
    <property type="evidence" value="ECO:0007669"/>
    <property type="project" value="TreeGrafter"/>
</dbReference>
<feature type="transmembrane region" description="Helical" evidence="1">
    <location>
        <begin position="142"/>
        <end position="161"/>
    </location>
</feature>
<feature type="transmembrane region" description="Helical" evidence="1">
    <location>
        <begin position="348"/>
        <end position="365"/>
    </location>
</feature>
<organism evidence="3 4">
    <name type="scientific">Paenibacillus crassostreae</name>
    <dbReference type="NCBI Taxonomy" id="1763538"/>
    <lineage>
        <taxon>Bacteria</taxon>
        <taxon>Bacillati</taxon>
        <taxon>Bacillota</taxon>
        <taxon>Bacilli</taxon>
        <taxon>Bacillales</taxon>
        <taxon>Paenibacillaceae</taxon>
        <taxon>Paenibacillus</taxon>
    </lineage>
</organism>
<feature type="transmembrane region" description="Helical" evidence="1">
    <location>
        <begin position="186"/>
        <end position="210"/>
    </location>
</feature>
<keyword evidence="4" id="KW-1185">Reference proteome</keyword>
<feature type="transmembrane region" description="Helical" evidence="1">
    <location>
        <begin position="266"/>
        <end position="288"/>
    </location>
</feature>
<dbReference type="AlphaFoldDB" id="A0A167AIA9"/>